<sequence>MMGMATPNLPFRWDLVGRDQLGNLLEGRPEPALPYLDALIECGARVLARSGDGDVHFVGRSADSVFDLLSGALSATSRPDRVRLLPFSYRLERPLLAHEVRQMRANLDAMGLSPQRLARRRRPFVLADLVYAGYTFTHLYGFLRDWVDEERESWDVIRLKLRFLGITARGKTSPKTWRWWQDAEWTTDLPRRNVINVSIHPYAWSYLGNHQHKLTLSFRRIRWADETVTAPRHDDKTLDALAEAVALVERGRTSAVRTRIARQLAEEPSFAQPWLRSLALELRRGRS</sequence>
<reference evidence="1" key="1">
    <citation type="submission" date="2021-01" db="EMBL/GenBank/DDBJ databases">
        <title>Whole genome shotgun sequence of Sphaerimonospora thailandensis NBRC 107569.</title>
        <authorList>
            <person name="Komaki H."/>
            <person name="Tamura T."/>
        </authorList>
    </citation>
    <scope>NUCLEOTIDE SEQUENCE</scope>
    <source>
        <strain evidence="1">NBRC 107569</strain>
    </source>
</reference>
<evidence type="ECO:0000313" key="2">
    <source>
        <dbReference type="Proteomes" id="UP000610966"/>
    </source>
</evidence>
<dbReference type="Proteomes" id="UP000610966">
    <property type="component" value="Unassembled WGS sequence"/>
</dbReference>
<protein>
    <submittedName>
        <fullName evidence="1">Uncharacterized protein</fullName>
    </submittedName>
</protein>
<dbReference type="EMBL" id="BOOG01000012">
    <property type="protein sequence ID" value="GIH69099.1"/>
    <property type="molecule type" value="Genomic_DNA"/>
</dbReference>
<dbReference type="AlphaFoldDB" id="A0A8J3R7Z7"/>
<organism evidence="1 2">
    <name type="scientific">Sphaerimonospora thailandensis</name>
    <dbReference type="NCBI Taxonomy" id="795644"/>
    <lineage>
        <taxon>Bacteria</taxon>
        <taxon>Bacillati</taxon>
        <taxon>Actinomycetota</taxon>
        <taxon>Actinomycetes</taxon>
        <taxon>Streptosporangiales</taxon>
        <taxon>Streptosporangiaceae</taxon>
        <taxon>Sphaerimonospora</taxon>
    </lineage>
</organism>
<gene>
    <name evidence="1" type="ORF">Mth01_13520</name>
</gene>
<evidence type="ECO:0000313" key="1">
    <source>
        <dbReference type="EMBL" id="GIH69099.1"/>
    </source>
</evidence>
<keyword evidence="2" id="KW-1185">Reference proteome</keyword>
<name>A0A8J3R7Z7_9ACTN</name>
<proteinExistence type="predicted"/>
<comment type="caution">
    <text evidence="1">The sequence shown here is derived from an EMBL/GenBank/DDBJ whole genome shotgun (WGS) entry which is preliminary data.</text>
</comment>
<accession>A0A8J3R7Z7</accession>